<dbReference type="Proteomes" id="UP000295680">
    <property type="component" value="Unassembled WGS sequence"/>
</dbReference>
<sequence length="290" mass="32096">MSTSNDIMRVDVLDSWIAHREQGNGPVVVFLHGNPTSSHLWREVVPQVSGRARCLAPDLIGMGASGKPAIGYRFDDHARYLKAWLDRVVPDGDLVLVGHDWGGALAQDWAARHGAGRVRGIALIETFLRPMSWSEMVPQAADMFRAFRTPGVGERMVLDENLFIEGNLRRLVPGIAERDLDEYRAAYPSPDSRRPMLQWAREFPLDGEPADVVARMMAYGEWMGQSVDVSKLLMTVTPAQGLGSAEVIAWARRTISSLQVEELGEAGHHAPEQIPEAIGRSVARWLDKLG</sequence>
<reference evidence="2 3" key="1">
    <citation type="submission" date="2019-03" db="EMBL/GenBank/DDBJ databases">
        <title>Genomic Encyclopedia of Type Strains, Phase IV (KMG-IV): sequencing the most valuable type-strain genomes for metagenomic binning, comparative biology and taxonomic classification.</title>
        <authorList>
            <person name="Goeker M."/>
        </authorList>
    </citation>
    <scope>NUCLEOTIDE SEQUENCE [LARGE SCALE GENOMIC DNA]</scope>
    <source>
        <strain evidence="2 3">DSM 45934</strain>
    </source>
</reference>
<dbReference type="PANTHER" id="PTHR43798">
    <property type="entry name" value="MONOACYLGLYCEROL LIPASE"/>
    <property type="match status" value="1"/>
</dbReference>
<gene>
    <name evidence="2" type="ORF">EV192_107373</name>
</gene>
<evidence type="ECO:0000313" key="3">
    <source>
        <dbReference type="Proteomes" id="UP000295680"/>
    </source>
</evidence>
<protein>
    <submittedName>
        <fullName evidence="2">Haloalkane dehalogenase</fullName>
    </submittedName>
</protein>
<feature type="domain" description="AB hydrolase-1" evidence="1">
    <location>
        <begin position="26"/>
        <end position="160"/>
    </location>
</feature>
<dbReference type="InterPro" id="IPR050266">
    <property type="entry name" value="AB_hydrolase_sf"/>
</dbReference>
<dbReference type="GO" id="GO:0016020">
    <property type="term" value="C:membrane"/>
    <property type="evidence" value="ECO:0007669"/>
    <property type="project" value="TreeGrafter"/>
</dbReference>
<dbReference type="Pfam" id="PF00561">
    <property type="entry name" value="Abhydrolase_1"/>
    <property type="match status" value="1"/>
</dbReference>
<evidence type="ECO:0000259" key="1">
    <source>
        <dbReference type="Pfam" id="PF00561"/>
    </source>
</evidence>
<dbReference type="EMBL" id="SLWS01000007">
    <property type="protein sequence ID" value="TCO55948.1"/>
    <property type="molecule type" value="Genomic_DNA"/>
</dbReference>
<dbReference type="PANTHER" id="PTHR43798:SF24">
    <property type="entry name" value="CIS-3-ALKYL-4-ALKYLOXETAN-2-ONE DECARBOXYLASE"/>
    <property type="match status" value="1"/>
</dbReference>
<dbReference type="InterPro" id="IPR000073">
    <property type="entry name" value="AB_hydrolase_1"/>
</dbReference>
<dbReference type="NCBIfam" id="NF002938">
    <property type="entry name" value="PRK03592.1"/>
    <property type="match status" value="1"/>
</dbReference>
<dbReference type="InterPro" id="IPR000639">
    <property type="entry name" value="Epox_hydrolase-like"/>
</dbReference>
<dbReference type="GO" id="GO:0003824">
    <property type="term" value="F:catalytic activity"/>
    <property type="evidence" value="ECO:0007669"/>
    <property type="project" value="InterPro"/>
</dbReference>
<dbReference type="InterPro" id="IPR029058">
    <property type="entry name" value="AB_hydrolase_fold"/>
</dbReference>
<keyword evidence="3" id="KW-1185">Reference proteome</keyword>
<dbReference type="SUPFAM" id="SSF53474">
    <property type="entry name" value="alpha/beta-Hydrolases"/>
    <property type="match status" value="1"/>
</dbReference>
<dbReference type="RefSeq" id="WP_132122145.1">
    <property type="nucleotide sequence ID" value="NZ_SLWS01000007.1"/>
</dbReference>
<proteinExistence type="predicted"/>
<accession>A0A4R2JGE5</accession>
<name>A0A4R2JGE5_9PSEU</name>
<organism evidence="2 3">
    <name type="scientific">Actinocrispum wychmicini</name>
    <dbReference type="NCBI Taxonomy" id="1213861"/>
    <lineage>
        <taxon>Bacteria</taxon>
        <taxon>Bacillati</taxon>
        <taxon>Actinomycetota</taxon>
        <taxon>Actinomycetes</taxon>
        <taxon>Pseudonocardiales</taxon>
        <taxon>Pseudonocardiaceae</taxon>
        <taxon>Actinocrispum</taxon>
    </lineage>
</organism>
<dbReference type="AlphaFoldDB" id="A0A4R2JGE5"/>
<dbReference type="OrthoDB" id="812569at2"/>
<evidence type="ECO:0000313" key="2">
    <source>
        <dbReference type="EMBL" id="TCO55948.1"/>
    </source>
</evidence>
<comment type="caution">
    <text evidence="2">The sequence shown here is derived from an EMBL/GenBank/DDBJ whole genome shotgun (WGS) entry which is preliminary data.</text>
</comment>
<dbReference type="Gene3D" id="3.40.50.1820">
    <property type="entry name" value="alpha/beta hydrolase"/>
    <property type="match status" value="1"/>
</dbReference>
<dbReference type="PRINTS" id="PR00412">
    <property type="entry name" value="EPOXHYDRLASE"/>
</dbReference>